<evidence type="ECO:0000313" key="1">
    <source>
        <dbReference type="EMBL" id="BCM23674.1"/>
    </source>
</evidence>
<proteinExistence type="predicted"/>
<organism evidence="1">
    <name type="scientific">Escherichia coli</name>
    <dbReference type="NCBI Taxonomy" id="562"/>
    <lineage>
        <taxon>Bacteria</taxon>
        <taxon>Pseudomonadati</taxon>
        <taxon>Pseudomonadota</taxon>
        <taxon>Gammaproteobacteria</taxon>
        <taxon>Enterobacterales</taxon>
        <taxon>Enterobacteriaceae</taxon>
        <taxon>Escherichia</taxon>
    </lineage>
</organism>
<gene>
    <name evidence="1" type="primary">blaCTX-M-209</name>
</gene>
<dbReference type="AlphaFoldDB" id="A0A7I8HMM7"/>
<reference evidence="1" key="1">
    <citation type="submission" date="2020-09" db="EMBL/GenBank/DDBJ databases">
        <title>Escherichia coli AAKI5 blaCTX-M-209 gene, extended-spectrum beta-lactamase.</title>
        <authorList>
            <person name="Banerjee A."/>
            <person name="Singh A.D."/>
            <person name="Batabyal K."/>
            <person name="Samanta I."/>
        </authorList>
    </citation>
    <scope>NUCLEOTIDE SEQUENCE</scope>
    <source>
        <strain evidence="1">AAKI5</strain>
    </source>
</reference>
<name>A0A7I8HMM7_ECOLX</name>
<dbReference type="EMBL" id="LC583826">
    <property type="protein sequence ID" value="BCM23674.1"/>
    <property type="molecule type" value="Genomic_DNA"/>
</dbReference>
<protein>
    <submittedName>
        <fullName evidence="1">Extended-spectrum beta-lactamase</fullName>
    </submittedName>
</protein>
<accession>A0A7I8HMM7</accession>
<sequence>MESRSQCCRSEANRICSISELRSKNLTLFTILRLRKSTSMGRCHWLSLPRPRYSTAITWRSIRSLLTLAARLASPRSPDSWETKRSVSTVPSRRSTPPFRAIRVIPLHLGQWRKLCGISRWVKHWATANGRSWSHGRKEIPPVQQSFRLDCLLPGLWGKNPGGGGITSPGS</sequence>